<dbReference type="InterPro" id="IPR029204">
    <property type="entry name" value="CNRIP1"/>
</dbReference>
<evidence type="ECO:0000256" key="4">
    <source>
        <dbReference type="ARBA" id="ARBA00026030"/>
    </source>
</evidence>
<dbReference type="Pfam" id="PF15043">
    <property type="entry name" value="CNRIP1"/>
    <property type="match status" value="1"/>
</dbReference>
<comment type="caution">
    <text evidence="5">The sequence shown here is derived from an EMBL/GenBank/DDBJ whole genome shotgun (WGS) entry which is preliminary data.</text>
</comment>
<gene>
    <name evidence="5" type="ORF">ACEWY4_020919</name>
</gene>
<dbReference type="EMBL" id="JBHFQA010000018">
    <property type="protein sequence ID" value="KAL2083146.1"/>
    <property type="molecule type" value="Genomic_DNA"/>
</dbReference>
<dbReference type="AlphaFoldDB" id="A0ABD1J8V0"/>
<evidence type="ECO:0000313" key="6">
    <source>
        <dbReference type="Proteomes" id="UP001591681"/>
    </source>
</evidence>
<protein>
    <recommendedName>
        <fullName evidence="3">CB1 cannabinoid receptor-interacting protein 1</fullName>
    </recommendedName>
</protein>
<sequence length="162" mass="18386">MADVPQLVKVSVSLKTTPNEGPVFFKTDGTRFDQSRTIKLLTGTKYKIEVVVKPGAVQATTMSVGAVTFPLEQQSKDPQSAVYTGLYSTEGLTHTKSGERQPVQINIEFPDAGQFDTTWQVKYYNYQKRDHCQWGNSFRSIDYECKPNETRSLMWISKETFI</sequence>
<dbReference type="PANTHER" id="PTHR31952">
    <property type="entry name" value="CB1 CANNABINOID RECEPTOR-INTERACTING PROTEIN 1"/>
    <property type="match status" value="1"/>
</dbReference>
<evidence type="ECO:0000256" key="3">
    <source>
        <dbReference type="ARBA" id="ARBA00015651"/>
    </source>
</evidence>
<name>A0ABD1J8V0_9TELE</name>
<comment type="subunit">
    <text evidence="4">Interacts with the cannabinoid receptor CNR1 (via C-terminus). Does not interact with cannabinoid receptor CNR2.</text>
</comment>
<organism evidence="5 6">
    <name type="scientific">Coilia grayii</name>
    <name type="common">Gray's grenadier anchovy</name>
    <dbReference type="NCBI Taxonomy" id="363190"/>
    <lineage>
        <taxon>Eukaryota</taxon>
        <taxon>Metazoa</taxon>
        <taxon>Chordata</taxon>
        <taxon>Craniata</taxon>
        <taxon>Vertebrata</taxon>
        <taxon>Euteleostomi</taxon>
        <taxon>Actinopterygii</taxon>
        <taxon>Neopterygii</taxon>
        <taxon>Teleostei</taxon>
        <taxon>Clupei</taxon>
        <taxon>Clupeiformes</taxon>
        <taxon>Clupeoidei</taxon>
        <taxon>Engraulidae</taxon>
        <taxon>Coilinae</taxon>
        <taxon>Coilia</taxon>
    </lineage>
</organism>
<keyword evidence="6" id="KW-1185">Reference proteome</keyword>
<evidence type="ECO:0000313" key="5">
    <source>
        <dbReference type="EMBL" id="KAL2083146.1"/>
    </source>
</evidence>
<comment type="similarity">
    <text evidence="2">Belongs to the CNRIP family.</text>
</comment>
<comment type="function">
    <text evidence="1">Suppresses cannabinoid receptor CNR1-mediated tonic inhibition of voltage-gated calcium channels.</text>
</comment>
<evidence type="ECO:0000256" key="2">
    <source>
        <dbReference type="ARBA" id="ARBA00007288"/>
    </source>
</evidence>
<reference evidence="5 6" key="1">
    <citation type="submission" date="2024-09" db="EMBL/GenBank/DDBJ databases">
        <title>A chromosome-level genome assembly of Gray's grenadier anchovy, Coilia grayii.</title>
        <authorList>
            <person name="Fu Z."/>
        </authorList>
    </citation>
    <scope>NUCLEOTIDE SEQUENCE [LARGE SCALE GENOMIC DNA]</scope>
    <source>
        <strain evidence="5">G4</strain>
        <tissue evidence="5">Muscle</tissue>
    </source>
</reference>
<dbReference type="PANTHER" id="PTHR31952:SF1">
    <property type="entry name" value="CB1 CANNABINOID RECEPTOR-INTERACTING PROTEIN 1"/>
    <property type="match status" value="1"/>
</dbReference>
<dbReference type="Proteomes" id="UP001591681">
    <property type="component" value="Unassembled WGS sequence"/>
</dbReference>
<evidence type="ECO:0000256" key="1">
    <source>
        <dbReference type="ARBA" id="ARBA00003884"/>
    </source>
</evidence>
<proteinExistence type="inferred from homology"/>
<accession>A0ABD1J8V0</accession>